<accession>A0A8T3B783</accession>
<name>A0A8T3B783_DENNO</name>
<proteinExistence type="predicted"/>
<evidence type="ECO:0000313" key="2">
    <source>
        <dbReference type="Proteomes" id="UP000829196"/>
    </source>
</evidence>
<comment type="caution">
    <text evidence="1">The sequence shown here is derived from an EMBL/GenBank/DDBJ whole genome shotgun (WGS) entry which is preliminary data.</text>
</comment>
<keyword evidence="2" id="KW-1185">Reference proteome</keyword>
<protein>
    <submittedName>
        <fullName evidence="1">Uncharacterized protein</fullName>
    </submittedName>
</protein>
<gene>
    <name evidence="1" type="ORF">KFK09_015856</name>
</gene>
<dbReference type="EMBL" id="JAGYWB010000011">
    <property type="protein sequence ID" value="KAI0504902.1"/>
    <property type="molecule type" value="Genomic_DNA"/>
</dbReference>
<reference evidence="1" key="1">
    <citation type="journal article" date="2022" name="Front. Genet.">
        <title>Chromosome-Scale Assembly of the Dendrobium nobile Genome Provides Insights Into the Molecular Mechanism of the Biosynthesis of the Medicinal Active Ingredient of Dendrobium.</title>
        <authorList>
            <person name="Xu Q."/>
            <person name="Niu S.-C."/>
            <person name="Li K.-L."/>
            <person name="Zheng P.-J."/>
            <person name="Zhang X.-J."/>
            <person name="Jia Y."/>
            <person name="Liu Y."/>
            <person name="Niu Y.-X."/>
            <person name="Yu L.-H."/>
            <person name="Chen D.-F."/>
            <person name="Zhang G.-Q."/>
        </authorList>
    </citation>
    <scope>NUCLEOTIDE SEQUENCE</scope>
    <source>
        <tissue evidence="1">Leaf</tissue>
    </source>
</reference>
<dbReference type="AlphaFoldDB" id="A0A8T3B783"/>
<organism evidence="1 2">
    <name type="scientific">Dendrobium nobile</name>
    <name type="common">Orchid</name>
    <dbReference type="NCBI Taxonomy" id="94219"/>
    <lineage>
        <taxon>Eukaryota</taxon>
        <taxon>Viridiplantae</taxon>
        <taxon>Streptophyta</taxon>
        <taxon>Embryophyta</taxon>
        <taxon>Tracheophyta</taxon>
        <taxon>Spermatophyta</taxon>
        <taxon>Magnoliopsida</taxon>
        <taxon>Liliopsida</taxon>
        <taxon>Asparagales</taxon>
        <taxon>Orchidaceae</taxon>
        <taxon>Epidendroideae</taxon>
        <taxon>Malaxideae</taxon>
        <taxon>Dendrobiinae</taxon>
        <taxon>Dendrobium</taxon>
    </lineage>
</organism>
<sequence length="108" mass="12585">MHKPWSLSMQLHKLGDQVRRKAKSVSSKHVACLSEGRKHKEWQKGSQRLNFGVSRDGWFLHHIGVREAMAGNSDHRADNGEHSWDIQLEQLQRPSLIRRIHHTTRLPL</sequence>
<evidence type="ECO:0000313" key="1">
    <source>
        <dbReference type="EMBL" id="KAI0504902.1"/>
    </source>
</evidence>
<dbReference type="Proteomes" id="UP000829196">
    <property type="component" value="Unassembled WGS sequence"/>
</dbReference>